<proteinExistence type="predicted"/>
<dbReference type="PANTHER" id="PTHR34351:SF1">
    <property type="entry name" value="SLR1927 PROTEIN"/>
    <property type="match status" value="1"/>
</dbReference>
<dbReference type="PANTHER" id="PTHR34351">
    <property type="entry name" value="SLR1927 PROTEIN-RELATED"/>
    <property type="match status" value="1"/>
</dbReference>
<keyword evidence="1" id="KW-0812">Transmembrane</keyword>
<gene>
    <name evidence="2" type="ORF">FB00_15545</name>
</gene>
<accession>A0A0H2L0Z1</accession>
<evidence type="ECO:0000256" key="1">
    <source>
        <dbReference type="SAM" id="Phobius"/>
    </source>
</evidence>
<dbReference type="EMBL" id="JNBQ01000025">
    <property type="protein sequence ID" value="KLN33857.1"/>
    <property type="molecule type" value="Genomic_DNA"/>
</dbReference>
<dbReference type="AlphaFoldDB" id="A0A0H2L0Z1"/>
<reference evidence="2 3" key="1">
    <citation type="submission" date="2014-05" db="EMBL/GenBank/DDBJ databases">
        <title>Cellulosimicrobium funkei U11 genome.</title>
        <authorList>
            <person name="Hu C."/>
            <person name="Gong Y."/>
            <person name="Wan W."/>
            <person name="Jiang M."/>
        </authorList>
    </citation>
    <scope>NUCLEOTIDE SEQUENCE [LARGE SCALE GENOMIC DNA]</scope>
    <source>
        <strain evidence="2 3">U11</strain>
    </source>
</reference>
<dbReference type="Proteomes" id="UP000035265">
    <property type="component" value="Unassembled WGS sequence"/>
</dbReference>
<name>A0A0H2L0Z1_9MICO</name>
<protein>
    <submittedName>
        <fullName evidence="2">Uncharacterized protein</fullName>
    </submittedName>
</protein>
<evidence type="ECO:0000313" key="2">
    <source>
        <dbReference type="EMBL" id="KLN33857.1"/>
    </source>
</evidence>
<keyword evidence="1" id="KW-0472">Membrane</keyword>
<dbReference type="STRING" id="264251.FB00_15545"/>
<dbReference type="PATRIC" id="fig|264251.5.peg.3167"/>
<evidence type="ECO:0000313" key="3">
    <source>
        <dbReference type="Proteomes" id="UP000035265"/>
    </source>
</evidence>
<comment type="caution">
    <text evidence="2">The sequence shown here is derived from an EMBL/GenBank/DDBJ whole genome shotgun (WGS) entry which is preliminary data.</text>
</comment>
<keyword evidence="1" id="KW-1133">Transmembrane helix</keyword>
<sequence length="446" mass="46981">MRAPSFLARLRGRGRSLASARLTRRGTVVLAAGAALAVLGVTLGLPDLVGLGAAGALAVGAAWCWMAVRRIDRGRGALHVTRRVQPNPAVRGQFTTARLTVAATRATSSTATTLARLRISEQAAHELCDQGSLRAQVATVGDHIAVRYRLRPLRRGRWPLGPLLTTRVDLFGLVSATQELGDPTAVAVWPRTVELPVRGSRAFGEHERSASGARLASSDDSVLRDYVAGDDPRRVHWASAARHGQLMVRADESAGLPPVSVLLDRGLLPHPELAASSPRALEDGEWAVECAASIGVSLLQAGHPVRLVPTSLAPVVSGTGFRVNRSGEGPADLLDATVDLHGHHVVADADRSVVATSEALRRDRRPGEITVAVLGPLGSVARHTVAAMAGDGLHRALVVSARPWAPEHADALETVAALRSTGWHAALVDPSASLEHAWTLLVEGSR</sequence>
<keyword evidence="3" id="KW-1185">Reference proteome</keyword>
<dbReference type="RefSeq" id="WP_047233767.1">
    <property type="nucleotide sequence ID" value="NZ_JNBQ01000025.1"/>
</dbReference>
<feature type="transmembrane region" description="Helical" evidence="1">
    <location>
        <begin position="50"/>
        <end position="68"/>
    </location>
</feature>
<organism evidence="2 3">
    <name type="scientific">Cellulosimicrobium funkei</name>
    <dbReference type="NCBI Taxonomy" id="264251"/>
    <lineage>
        <taxon>Bacteria</taxon>
        <taxon>Bacillati</taxon>
        <taxon>Actinomycetota</taxon>
        <taxon>Actinomycetes</taxon>
        <taxon>Micrococcales</taxon>
        <taxon>Promicromonosporaceae</taxon>
        <taxon>Cellulosimicrobium</taxon>
    </lineage>
</organism>